<protein>
    <submittedName>
        <fullName evidence="2">Uncharacterized protein</fullName>
    </submittedName>
</protein>
<accession>A0AAE6Q9P6</accession>
<feature type="compositionally biased region" description="Basic residues" evidence="1">
    <location>
        <begin position="2122"/>
        <end position="2132"/>
    </location>
</feature>
<evidence type="ECO:0000313" key="3">
    <source>
        <dbReference type="Proteomes" id="UP000422822"/>
    </source>
</evidence>
<feature type="compositionally biased region" description="Polar residues" evidence="1">
    <location>
        <begin position="3347"/>
        <end position="3359"/>
    </location>
</feature>
<organism evidence="2 3">
    <name type="scientific">Ehrlichia ruminantium</name>
    <name type="common">heartwater rickettsia</name>
    <name type="synonym">Cowdria ruminantium</name>
    <dbReference type="NCBI Taxonomy" id="779"/>
    <lineage>
        <taxon>Bacteria</taxon>
        <taxon>Pseudomonadati</taxon>
        <taxon>Pseudomonadota</taxon>
        <taxon>Alphaproteobacteria</taxon>
        <taxon>Rickettsiales</taxon>
        <taxon>Anaplasmataceae</taxon>
        <taxon>Ehrlichia</taxon>
    </lineage>
</organism>
<gene>
    <name evidence="2" type="ORF">EDL80_00370</name>
</gene>
<dbReference type="EMBL" id="CP033455">
    <property type="protein sequence ID" value="QGR03075.1"/>
    <property type="molecule type" value="Genomic_DNA"/>
</dbReference>
<sequence>MFHQKLDMVYIDQFIQDQPKSKVTRSEKTVSLSYETIWNYLCDIGLITYKSYNAYTKYIKAYHPDYNVFYGITLCDPRVFLEEIKIPQSGGMLSKIQEDYKDCHSLELYILNGYVLSVLVNDPLFEQFRSKIISIKMGDIDLFQNVYNDLKQNSNGCSEEDINFLVRGVMTDAHIEKYISLFPSLIELDCVISEPKCSETLVRVLDDIPILSGLSLRCANSVPSIECFDKNISIKQQVEKLLLINCPMDMLLYFCGMQFLFIIAPQNLPSNGVVLFKKYCDVPDLVEVLLVSTNSYSRMPGGKIVSLTVDYDISIFKNLKLLLINPCQDIRTIISIDGLFDSKDGLAFCNKLITTKKFNVLLNQGKEYPKSIEKILILSSPLHKFYSLADNEKLLFPNLECVFVSAPLVRACLSINTLVPYLFYSIDCIKGGVVNRNLNRQENAQLIILLYSIKKKVGSLLFHVLDNDLLCSDIASYLKRIDMKELLQDSSVFHNMTLSDMLSNSVLFNVTIDIPMMSAEFLKVFCSIPLVIKVKIQYLDNLSFSQHIMLFSLFSIRSAIRSAVNLSDKCCILTLKDWNNFMANISVSDKDFEIIKNILPNFPEGLRNEHNVRGCVKKVSTLIVDTLSKYSVVVIQDFVDKNVMVSERHFVMCVAGFVISRCIQMINSFVEGFKVQSCDPHLFIRMLRSTVGSICDDSLFDVVTFNQSFCKITKIITQTFNKRNFLTYVDILKFANLCIINDEKLIRSLKSQGFNKIDIQMFKAALFVFKMLNNANFSPNQIFFIIENSQDKKNPWMTLNVMYQSLYDTVQTGYEYLKGMTSISLIFFFIIDKAVSAGKISSRLLHKMLCSIIVESVSEILSGDSTHILEISSFIKSMIKLSYDVERSNTDTEHACIVKFIVDLCVAIGIQEQKFCYGLTEEFFEELPADVIDEIRLLGGISRKSVIQICSAMFFREIIKTTVMSNEVLANDWANVLKSVSPSNFESIEFRPMIQEFQVLYSGLVGSTCFLCRDEYEYAVRQLYPVVNSEEKHFCEDIHNIIADLSLKKMVYSYVICDMERKVLLRQLLLKLIYKFQEYSTANFVEYSTQFIGVLSYDVGGFIYENPSHHNMQFLWMLKNIKPSTIISLIDSNIAEYGERNNPVELYNAIVMSGKRLCKGSLPDLPAQFVQGRFIKFYYKILGIICDLHCQQSELSDNGLIKIIKIVLDANKIFYHKSSHIYKCASNLEFCNDETKEVVDRCKKWICALKDNTLYNDSTIIDIAAIKQDLLNKCQDIEFVKTLNYRVVSAYLKPYMGSIHYCSDMVDHIIFSVVGQVIGNNRDIFFEKLTDALISKKKLNTIQNFSEVVLEVFTKLLENNEVSSQKKEVILKKGSKQKKACDLSVYIDGLLNKYLCKWWYTILDNIFCNKSLEQSIGLYTIESFVYEEGLSVKTELAFRQKIEAEEANEYLILINKLKAICCYQESAASCVNCYPINNGVLSNIIARIKCPATDAEKKEALLQRVVKEGSIVFPKELDHTKLQIGARLYYATNMNIYNLKFIYLLQVCLFDEFFYHSDCTFDINVLNKQARKVLVIADHNSEFYCENEIYFCINALRYVQGSTFYERDLHTPEMISFLSVNLAWDTVNILLYDLVFGNYLNDIASVLHYVEDRFKTENQLDDAVMLPLRFHYKTVLLQYKEENTNANNPIIFLCKFLKLFNYDLLEYYIPGYGVNSQSVKKRSGTVCADVKPELIKSTHKKKNTNKKSKSAKVVQVIQDTSDEVLVGTPEVDVKSQSSFVGQQIHIVQKVCDINSVHLNDASKDECYEEATGVTIREDYVTAGESVTVPVNDASKDECYEEATGVTIREDYVTAGESVTVPVNDASKDECYEEATGASIKRDCITAGESVTVPVNDASKDECYEEATAVTIKEDYVTAGESVTVPVSNDEYLKQGAKPKIKELSSKKKKSKKSSAVCTAKPMIPVLQEGNLKKDIIMKNVDNVTLLKDDKVSKRSKAQLICIEEKDKLHLIDMCASEHTVSIPEQNNEVVSAVINDVGQTLLDGNTATVYDDDHLVFEETTAELCTSNDTLDMVSSDSLQSLEICQAEDVPVDDVVLLGSNSANNSILQKKQQKKGQLTKSQRQRANRKARKVREQTDSVGIQIEEKSHLIECCELKHEKTLDSNLLSCFDGEVGPVVPCDVMRFQYVLDKYLVTTASMCKTRSSHLLYYLRLTGSLFMLVKSERSSVLVVTESAEKALKDFFAERSQYDFFLSMIKLSILTNFLMIIRPNSKFEEMTALFKHYYKVFTMDLDAFLLDVIQELCCINSKGISLDKLRDRILRVFEKYESQFCTQGYYIKEYPLDFLARILEICPLVSKVECVNLSELHTIIYSAGVVCIVTHIGHIVQQSCKIFYYRANSIRRDVKSSFVFDFIRQCYAFRNTSCHLYDGKVVNTNIDFFSMVSNIIANFQTFVQYDSGNSLCIMYDFFRQYSSFIEKKNKISSKRQGSIRIIKANPVKLVPRVISHEQATHKLVSELPNSASSQVSELFPKVKTPLILGDSAVVQNIAEVDTSSRTILNAGEAVEESSENSSRNGSCETHLMFDESMNSNIGSTVESFSMQQQEYEDSNLLQSLTLLQASREDLSCIEQDINSIAQNSSIRQESIEDMFLRLTEDNLQSVDTVDSTELSSLPQVSDIVPTCLDSDKVFVNPPNKLGDQTDKRDCCLPDYGMDYSCLSSSGDTGRVIKSFESNLQCYTNSYSGYNIFDPLLPKQKASNSVPNLQQSGTDKGYSTEGNLDQNLPYHPADAYGERGMRYPLLPQGSTDDSAVANGSRLDLQQGVTGKYSIRGNLGQDLPYHSAGAYSERRMHYPLLPRGSTGDSAVANGSRLDLQQGVTGKYSIRGNLGQDLPYHSAGAYSERRMHYPLLPHPLLPQGSTDDSAVANVSRLNLQQGVTGKYGIRGTLNQNLPYHPADAYGERGMHYPLLPQGSTGDSAVENSSRLNLQQGATGKYGIRGTLNQNLPYHPADAYGERGMHYPLLPQGSTGDSAVANGSRLNLQQGVTGKYSIRGNLGQDLPYHLAGAYSERGMHYPLLPQGSTDDSAVANGSRLNLQQGATGKYGIRGTLNQNLPYHLADAYGERGIHYPLLPQGSTDDSAVANGSRLNLQQGATSKYGIRGNLGQDLPYHLADAYGERGIHYPLLPHPLLPQGSTGDSAVANSSRQDLQQGATGKYSIRGDLGQDLPYHLAGAYSERGMHYPLLPQGSTDDSAVANGSRLDLQQSNPGRGKYAVKGNVGQNLQRHQVSTYGKYRVCNPLSRKKRTDSVITANDGIALDVRWRNTRTYYMNRHVIRNPVLADLPIRESRGSSQRPLMSNSLRGNPRDANKPSSNIPLNLQSTRVSKTSSVRYV</sequence>
<proteinExistence type="predicted"/>
<evidence type="ECO:0000256" key="1">
    <source>
        <dbReference type="SAM" id="MobiDB-lite"/>
    </source>
</evidence>
<name>A0AAE6Q9P6_EHRRU</name>
<feature type="compositionally biased region" description="Polar residues" evidence="1">
    <location>
        <begin position="3191"/>
        <end position="3210"/>
    </location>
</feature>
<feature type="region of interest" description="Disordered" evidence="1">
    <location>
        <begin position="3346"/>
        <end position="3374"/>
    </location>
</feature>
<feature type="compositionally biased region" description="Polar residues" evidence="1">
    <location>
        <begin position="2756"/>
        <end position="2768"/>
    </location>
</feature>
<evidence type="ECO:0000313" key="2">
    <source>
        <dbReference type="EMBL" id="QGR03075.1"/>
    </source>
</evidence>
<keyword evidence="3" id="KW-1185">Reference proteome</keyword>
<reference evidence="2 3" key="1">
    <citation type="submission" date="2018-10" db="EMBL/GenBank/DDBJ databases">
        <title>Propagation and draft genome sequences of three atypical Erhlichia ruminantium isolates.</title>
        <authorList>
            <person name="Liebenberg J."/>
            <person name="Steyn H."/>
            <person name="Josemans A."/>
            <person name="Zweygarth E."/>
        </authorList>
    </citation>
    <scope>NUCLEOTIDE SEQUENCE [LARGE SCALE GENOMIC DNA]</scope>
    <source>
        <strain evidence="2 3">Omatjenne</strain>
    </source>
</reference>
<feature type="region of interest" description="Disordered" evidence="1">
    <location>
        <begin position="2108"/>
        <end position="2137"/>
    </location>
</feature>
<dbReference type="Proteomes" id="UP000422822">
    <property type="component" value="Chromosome"/>
</dbReference>
<feature type="region of interest" description="Disordered" evidence="1">
    <location>
        <begin position="3191"/>
        <end position="3214"/>
    </location>
</feature>
<dbReference type="RefSeq" id="WP_158406241.1">
    <property type="nucleotide sequence ID" value="NZ_CP033455.1"/>
</dbReference>
<feature type="region of interest" description="Disordered" evidence="1">
    <location>
        <begin position="2756"/>
        <end position="2782"/>
    </location>
</feature>